<protein>
    <submittedName>
        <fullName evidence="1">Uncharacterized protein</fullName>
    </submittedName>
</protein>
<comment type="caution">
    <text evidence="1">The sequence shown here is derived from an EMBL/GenBank/DDBJ whole genome shotgun (WGS) entry which is preliminary data.</text>
</comment>
<accession>X1SS15</accession>
<dbReference type="EMBL" id="BARW01019476">
    <property type="protein sequence ID" value="GAI95733.1"/>
    <property type="molecule type" value="Genomic_DNA"/>
</dbReference>
<organism evidence="1">
    <name type="scientific">marine sediment metagenome</name>
    <dbReference type="NCBI Taxonomy" id="412755"/>
    <lineage>
        <taxon>unclassified sequences</taxon>
        <taxon>metagenomes</taxon>
        <taxon>ecological metagenomes</taxon>
    </lineage>
</organism>
<proteinExistence type="predicted"/>
<reference evidence="1" key="1">
    <citation type="journal article" date="2014" name="Front. Microbiol.">
        <title>High frequency of phylogenetically diverse reductive dehalogenase-homologous genes in deep subseafloor sedimentary metagenomes.</title>
        <authorList>
            <person name="Kawai M."/>
            <person name="Futagami T."/>
            <person name="Toyoda A."/>
            <person name="Takaki Y."/>
            <person name="Nishi S."/>
            <person name="Hori S."/>
            <person name="Arai W."/>
            <person name="Tsubouchi T."/>
            <person name="Morono Y."/>
            <person name="Uchiyama I."/>
            <person name="Ito T."/>
            <person name="Fujiyama A."/>
            <person name="Inagaki F."/>
            <person name="Takami H."/>
        </authorList>
    </citation>
    <scope>NUCLEOTIDE SEQUENCE</scope>
    <source>
        <strain evidence="1">Expedition CK06-06</strain>
    </source>
</reference>
<gene>
    <name evidence="1" type="ORF">S12H4_33095</name>
</gene>
<name>X1SS15_9ZZZZ</name>
<sequence length="71" mass="8255">MPNPVTIPLAPQFKAESELVDFFRGEGLIVIEDPDKAAFAEYAKWSYQNESEDISKDWDMDLYEKIQAEKR</sequence>
<evidence type="ECO:0000313" key="1">
    <source>
        <dbReference type="EMBL" id="GAI95733.1"/>
    </source>
</evidence>
<dbReference type="AlphaFoldDB" id="X1SS15"/>